<keyword evidence="4 13" id="KW-0645">Protease</keyword>
<feature type="binding site" evidence="11">
    <location>
        <position position="322"/>
    </location>
    <ligand>
        <name>Zn(2+)</name>
        <dbReference type="ChEBI" id="CHEBI:29105"/>
        <note>catalytic</note>
    </ligand>
</feature>
<proteinExistence type="inferred from homology"/>
<accession>A0A846N004</accession>
<evidence type="ECO:0000313" key="19">
    <source>
        <dbReference type="Proteomes" id="UP000570514"/>
    </source>
</evidence>
<comment type="catalytic activity">
    <reaction evidence="1">
        <text>Release of an N-terminal amino acid, Xaa-|-Yaa- from a peptide, amide or arylamide. Xaa is preferably Ala, but may be most amino acids including Pro (slow action). When a terminal hydrophobic residue is followed by a prolyl residue, the two may be released as an intact Xaa-Pro dipeptide.</text>
        <dbReference type="EC" id="3.4.11.2"/>
    </reaction>
</comment>
<dbReference type="InterPro" id="IPR024571">
    <property type="entry name" value="ERAP1-like_C_dom"/>
</dbReference>
<dbReference type="Pfam" id="PF01433">
    <property type="entry name" value="Peptidase_M1"/>
    <property type="match status" value="1"/>
</dbReference>
<feature type="domain" description="Aminopeptidase N-like N-terminal" evidence="17">
    <location>
        <begin position="35"/>
        <end position="214"/>
    </location>
</feature>
<dbReference type="EMBL" id="JAASRM010000001">
    <property type="protein sequence ID" value="NIK88517.1"/>
    <property type="molecule type" value="Genomic_DNA"/>
</dbReference>
<evidence type="ECO:0000256" key="8">
    <source>
        <dbReference type="ARBA" id="ARBA00023049"/>
    </source>
</evidence>
<sequence length="877" mass="95144">MMVRCVAALIGAVLAILPASAEVPKERIVLPRAVVPLHYDLAIVPNAEKKTFTATVSIRLKVETATSDIVLNAADLDLKSVHLSGRKAAPEISFDKAQETASFHFAKPVSPGEYTLSIAYSGSINDSPAGLFVLDYDTKAGKKRALFTQFENSDARRFVPSWDEPGVKASFTLTATLPQAELAVSNMPIASEAKLPGGLKKVTFAPSPKMSSYLLFYGQGDFERVSRQVGDVDVGVIVKRGDKERASYALDAASEILPYYNAYFGTPYPLPKLDMIAGPGQSQFFGAMENWGAIFYFERALLIDPKISDEASRRSVFSVIAHEVAHQWFGDLVTMAWWDDLWLNEGFASWMQNKAAEALHPDWKPWMATVARKDGVLSSDARVGTHPIIQPIHDVQQASQAFDDITYSKGAAVIRMLENYLGEESFRAGVRSYMKRYAYSNTVTDDLWGELQKASGQPVAEFAHDFTLQAGVPLIRVSRTATGLSLTQSRFAVDESGAVKQNWHVPVIVAGFDGRPIWRGLVGSAPVSVAVPAGSMAVVNAGQAGYYRTLYDPEMFAALASKFGALSSYDQLGLLNDSGALSRAGLEPVADLLALLSNASTQMDPVVQQAISDHISSLVWLFKDLPGEARAKAFGGAVLSPLFAKVGWDAKPGEDRNTALLRNQLIEALGASVGDPATLAETRKRFAAFLKDKNSLSPAIRSTLLSVVAHTADAVTWEDLHHLARTAESSLEKQEYYPLLAWAEDKAVAQKALDLAMSDEPPATMKPSMIAMVAKNHPQMAFDFAVAHKAELDALIEPASRNQFYVRLFASARDTAIQPKLDAFAEANIPQSARAIVVRIKGGIAVAAKRRAEAAPKIDAWLITRCKGEGAETVCTK</sequence>
<dbReference type="Gene3D" id="2.60.40.1910">
    <property type="match status" value="1"/>
</dbReference>
<keyword evidence="7 11" id="KW-0862">Zinc</keyword>
<evidence type="ECO:0000259" key="17">
    <source>
        <dbReference type="Pfam" id="PF17900"/>
    </source>
</evidence>
<feature type="binding site" evidence="10">
    <location>
        <position position="801"/>
    </location>
    <ligand>
        <name>substrate</name>
    </ligand>
</feature>
<name>A0A846N004_9PROT</name>
<dbReference type="InterPro" id="IPR045357">
    <property type="entry name" value="Aminopeptidase_N-like_N"/>
</dbReference>
<evidence type="ECO:0000256" key="4">
    <source>
        <dbReference type="ARBA" id="ARBA00022670"/>
    </source>
</evidence>
<keyword evidence="19" id="KW-1185">Reference proteome</keyword>
<dbReference type="InterPro" id="IPR042097">
    <property type="entry name" value="Aminopeptidase_N-like_N_sf"/>
</dbReference>
<evidence type="ECO:0000256" key="13">
    <source>
        <dbReference type="RuleBase" id="RU364040"/>
    </source>
</evidence>
<evidence type="ECO:0000256" key="14">
    <source>
        <dbReference type="SAM" id="SignalP"/>
    </source>
</evidence>
<dbReference type="RefSeq" id="WP_167082689.1">
    <property type="nucleotide sequence ID" value="NZ_BAAADC010000003.1"/>
</dbReference>
<dbReference type="InterPro" id="IPR027268">
    <property type="entry name" value="Peptidase_M4/M1_CTD_sf"/>
</dbReference>
<dbReference type="GO" id="GO:0016020">
    <property type="term" value="C:membrane"/>
    <property type="evidence" value="ECO:0007669"/>
    <property type="project" value="TreeGrafter"/>
</dbReference>
<evidence type="ECO:0000256" key="10">
    <source>
        <dbReference type="PIRSR" id="PIRSR634016-2"/>
    </source>
</evidence>
<comment type="caution">
    <text evidence="18">The sequence shown here is derived from an EMBL/GenBank/DDBJ whole genome shotgun (WGS) entry which is preliminary data.</text>
</comment>
<evidence type="ECO:0000256" key="5">
    <source>
        <dbReference type="ARBA" id="ARBA00022723"/>
    </source>
</evidence>
<comment type="cofactor">
    <cofactor evidence="11 13">
        <name>Zn(2+)</name>
        <dbReference type="ChEBI" id="CHEBI:29105"/>
    </cofactor>
    <text evidence="11 13">Binds 1 zinc ion per subunit.</text>
</comment>
<evidence type="ECO:0000256" key="11">
    <source>
        <dbReference type="PIRSR" id="PIRSR634016-3"/>
    </source>
</evidence>
<dbReference type="Gene3D" id="2.60.40.1730">
    <property type="entry name" value="tricorn interacting facor f3 domain"/>
    <property type="match status" value="1"/>
</dbReference>
<dbReference type="GO" id="GO:0043171">
    <property type="term" value="P:peptide catabolic process"/>
    <property type="evidence" value="ECO:0007669"/>
    <property type="project" value="TreeGrafter"/>
</dbReference>
<evidence type="ECO:0000313" key="18">
    <source>
        <dbReference type="EMBL" id="NIK88517.1"/>
    </source>
</evidence>
<dbReference type="Proteomes" id="UP000570514">
    <property type="component" value="Unassembled WGS sequence"/>
</dbReference>
<feature type="binding site" evidence="10">
    <location>
        <position position="151"/>
    </location>
    <ligand>
        <name>substrate</name>
    </ligand>
</feature>
<keyword evidence="5 11" id="KW-0479">Metal-binding</keyword>
<feature type="binding site" evidence="10">
    <location>
        <begin position="286"/>
        <end position="290"/>
    </location>
    <ligand>
        <name>substrate</name>
    </ligand>
</feature>
<keyword evidence="14" id="KW-0732">Signal</keyword>
<evidence type="ECO:0000256" key="7">
    <source>
        <dbReference type="ARBA" id="ARBA00022833"/>
    </source>
</evidence>
<dbReference type="InterPro" id="IPR034016">
    <property type="entry name" value="M1_APN-typ"/>
</dbReference>
<dbReference type="SUPFAM" id="SSF55486">
    <property type="entry name" value="Metalloproteases ('zincins'), catalytic domain"/>
    <property type="match status" value="1"/>
</dbReference>
<comment type="similarity">
    <text evidence="2 13">Belongs to the peptidase M1 family.</text>
</comment>
<evidence type="ECO:0000256" key="3">
    <source>
        <dbReference type="ARBA" id="ARBA00022438"/>
    </source>
</evidence>
<dbReference type="PANTHER" id="PTHR11533">
    <property type="entry name" value="PROTEASE M1 ZINC METALLOPROTEASE"/>
    <property type="match status" value="1"/>
</dbReference>
<keyword evidence="8 13" id="KW-0482">Metalloprotease</keyword>
<dbReference type="PRINTS" id="PR00756">
    <property type="entry name" value="ALADIPTASE"/>
</dbReference>
<evidence type="ECO:0000256" key="12">
    <source>
        <dbReference type="PIRSR" id="PIRSR634016-4"/>
    </source>
</evidence>
<dbReference type="InterPro" id="IPR050344">
    <property type="entry name" value="Peptidase_M1_aminopeptidases"/>
</dbReference>
<dbReference type="Gene3D" id="1.25.50.20">
    <property type="match status" value="1"/>
</dbReference>
<evidence type="ECO:0000256" key="1">
    <source>
        <dbReference type="ARBA" id="ARBA00000098"/>
    </source>
</evidence>
<feature type="site" description="Transition state stabilizer" evidence="12">
    <location>
        <position position="407"/>
    </location>
</feature>
<dbReference type="Gene3D" id="1.10.390.10">
    <property type="entry name" value="Neutral Protease Domain 2"/>
    <property type="match status" value="1"/>
</dbReference>
<feature type="binding site" evidence="11">
    <location>
        <position position="326"/>
    </location>
    <ligand>
        <name>Zn(2+)</name>
        <dbReference type="ChEBI" id="CHEBI:29105"/>
        <note>catalytic</note>
    </ligand>
</feature>
<dbReference type="GO" id="GO:0005737">
    <property type="term" value="C:cytoplasm"/>
    <property type="evidence" value="ECO:0007669"/>
    <property type="project" value="TreeGrafter"/>
</dbReference>
<evidence type="ECO:0000256" key="2">
    <source>
        <dbReference type="ARBA" id="ARBA00010136"/>
    </source>
</evidence>
<reference evidence="18 19" key="1">
    <citation type="submission" date="2020-03" db="EMBL/GenBank/DDBJ databases">
        <title>Genomic Encyclopedia of Type Strains, Phase IV (KMG-IV): sequencing the most valuable type-strain genomes for metagenomic binning, comparative biology and taxonomic classification.</title>
        <authorList>
            <person name="Goeker M."/>
        </authorList>
    </citation>
    <scope>NUCLEOTIDE SEQUENCE [LARGE SCALE GENOMIC DNA]</scope>
    <source>
        <strain evidence="18 19">DSM 19867</strain>
    </source>
</reference>
<dbReference type="AlphaFoldDB" id="A0A846N004"/>
<feature type="domain" description="ERAP1-like C-terminal" evidence="16">
    <location>
        <begin position="538"/>
        <end position="836"/>
    </location>
</feature>
<dbReference type="InterPro" id="IPR001930">
    <property type="entry name" value="Peptidase_M1"/>
</dbReference>
<evidence type="ECO:0000259" key="15">
    <source>
        <dbReference type="Pfam" id="PF01433"/>
    </source>
</evidence>
<feature type="domain" description="Peptidase M1 membrane alanine aminopeptidase" evidence="15">
    <location>
        <begin position="248"/>
        <end position="465"/>
    </location>
</feature>
<dbReference type="Pfam" id="PF17900">
    <property type="entry name" value="Peptidase_M1_N"/>
    <property type="match status" value="1"/>
</dbReference>
<dbReference type="GO" id="GO:0070006">
    <property type="term" value="F:metalloaminopeptidase activity"/>
    <property type="evidence" value="ECO:0007669"/>
    <property type="project" value="TreeGrafter"/>
</dbReference>
<gene>
    <name evidence="18" type="ORF">FHS83_001835</name>
</gene>
<feature type="signal peptide" evidence="14">
    <location>
        <begin position="1"/>
        <end position="21"/>
    </location>
</feature>
<dbReference type="InterPro" id="IPR014782">
    <property type="entry name" value="Peptidase_M1_dom"/>
</dbReference>
<protein>
    <recommendedName>
        <fullName evidence="13">Aminopeptidase</fullName>
        <ecNumber evidence="13">3.4.11.-</ecNumber>
    </recommendedName>
</protein>
<dbReference type="GO" id="GO:0008270">
    <property type="term" value="F:zinc ion binding"/>
    <property type="evidence" value="ECO:0007669"/>
    <property type="project" value="UniProtKB-UniRule"/>
</dbReference>
<dbReference type="GO" id="GO:0005615">
    <property type="term" value="C:extracellular space"/>
    <property type="evidence" value="ECO:0007669"/>
    <property type="project" value="TreeGrafter"/>
</dbReference>
<feature type="chain" id="PRO_5032754266" description="Aminopeptidase" evidence="14">
    <location>
        <begin position="22"/>
        <end position="877"/>
    </location>
</feature>
<dbReference type="PANTHER" id="PTHR11533:SF174">
    <property type="entry name" value="PUROMYCIN-SENSITIVE AMINOPEPTIDASE-RELATED"/>
    <property type="match status" value="1"/>
</dbReference>
<dbReference type="FunFam" id="1.10.390.10:FF:000006">
    <property type="entry name" value="Puromycin-sensitive aminopeptidase"/>
    <property type="match status" value="1"/>
</dbReference>
<organism evidence="18 19">
    <name type="scientific">Rhizomicrobium palustre</name>
    <dbReference type="NCBI Taxonomy" id="189966"/>
    <lineage>
        <taxon>Bacteria</taxon>
        <taxon>Pseudomonadati</taxon>
        <taxon>Pseudomonadota</taxon>
        <taxon>Alphaproteobacteria</taxon>
        <taxon>Micropepsales</taxon>
        <taxon>Micropepsaceae</taxon>
        <taxon>Rhizomicrobium</taxon>
    </lineage>
</organism>
<feature type="active site" description="Proton acceptor" evidence="9">
    <location>
        <position position="323"/>
    </location>
</feature>
<dbReference type="GO" id="GO:0016285">
    <property type="term" value="F:alanyl aminopeptidase activity"/>
    <property type="evidence" value="ECO:0007669"/>
    <property type="project" value="UniProtKB-EC"/>
</dbReference>
<evidence type="ECO:0000259" key="16">
    <source>
        <dbReference type="Pfam" id="PF11838"/>
    </source>
</evidence>
<evidence type="ECO:0000256" key="6">
    <source>
        <dbReference type="ARBA" id="ARBA00022801"/>
    </source>
</evidence>
<dbReference type="SUPFAM" id="SSF63737">
    <property type="entry name" value="Leukotriene A4 hydrolase N-terminal domain"/>
    <property type="match status" value="1"/>
</dbReference>
<dbReference type="Pfam" id="PF11838">
    <property type="entry name" value="ERAP1_C"/>
    <property type="match status" value="1"/>
</dbReference>
<dbReference type="EC" id="3.4.11.-" evidence="13"/>
<feature type="binding site" evidence="11">
    <location>
        <position position="345"/>
    </location>
    <ligand>
        <name>Zn(2+)</name>
        <dbReference type="ChEBI" id="CHEBI:29105"/>
        <note>catalytic</note>
    </ligand>
</feature>
<dbReference type="GO" id="GO:0042277">
    <property type="term" value="F:peptide binding"/>
    <property type="evidence" value="ECO:0007669"/>
    <property type="project" value="TreeGrafter"/>
</dbReference>
<keyword evidence="3 13" id="KW-0031">Aminopeptidase</keyword>
<keyword evidence="6 13" id="KW-0378">Hydrolase</keyword>
<dbReference type="GO" id="GO:0006508">
    <property type="term" value="P:proteolysis"/>
    <property type="evidence" value="ECO:0007669"/>
    <property type="project" value="UniProtKB-KW"/>
</dbReference>
<dbReference type="CDD" id="cd09601">
    <property type="entry name" value="M1_APN-Q_like"/>
    <property type="match status" value="1"/>
</dbReference>
<evidence type="ECO:0000256" key="9">
    <source>
        <dbReference type="PIRSR" id="PIRSR634016-1"/>
    </source>
</evidence>